<reference evidence="3" key="1">
    <citation type="journal article" date="2015" name="Genome Announc.">
        <title>Draft Genome Sequence of Bacteroidales Strain TBC1, a Novel Isolate from a Methanogenic Wastewater Treatment System.</title>
        <authorList>
            <person name="Tourlousse D.M."/>
            <person name="Matsuura N."/>
            <person name="Sun L."/>
            <person name="Toyonaga M."/>
            <person name="Kuroda K."/>
            <person name="Ohashi A."/>
            <person name="Cruz R."/>
            <person name="Yamaguchi T."/>
            <person name="Sekiguchi Y."/>
        </authorList>
    </citation>
    <scope>NUCLEOTIDE SEQUENCE [LARGE SCALE GENOMIC DNA]</scope>
    <source>
        <strain evidence="3">TBC1</strain>
    </source>
</reference>
<dbReference type="Gene3D" id="2.60.40.1120">
    <property type="entry name" value="Carboxypeptidase-like, regulatory domain"/>
    <property type="match status" value="1"/>
</dbReference>
<organism evidence="3">
    <name type="scientific">Lentimicrobium saccharophilum</name>
    <dbReference type="NCBI Taxonomy" id="1678841"/>
    <lineage>
        <taxon>Bacteria</taxon>
        <taxon>Pseudomonadati</taxon>
        <taxon>Bacteroidota</taxon>
        <taxon>Bacteroidia</taxon>
        <taxon>Bacteroidales</taxon>
        <taxon>Lentimicrobiaceae</taxon>
        <taxon>Lentimicrobium</taxon>
    </lineage>
</organism>
<keyword evidence="2" id="KW-0732">Signal</keyword>
<keyword evidence="4" id="KW-1185">Reference proteome</keyword>
<dbReference type="Proteomes" id="UP000053091">
    <property type="component" value="Unassembled WGS sequence"/>
</dbReference>
<dbReference type="STRING" id="1678841.TBC1_1227"/>
<dbReference type="InterPro" id="IPR043741">
    <property type="entry name" value="DUF5686"/>
</dbReference>
<feature type="signal peptide" evidence="2">
    <location>
        <begin position="1"/>
        <end position="21"/>
    </location>
</feature>
<gene>
    <name evidence="3" type="ORF">TBC1_1227</name>
</gene>
<evidence type="ECO:0000313" key="4">
    <source>
        <dbReference type="Proteomes" id="UP000053091"/>
    </source>
</evidence>
<feature type="region of interest" description="Disordered" evidence="1">
    <location>
        <begin position="359"/>
        <end position="392"/>
    </location>
</feature>
<protein>
    <recommendedName>
        <fullName evidence="5">Carboxypeptidase-like regulatory domain-containing protein</fullName>
    </recommendedName>
</protein>
<dbReference type="Pfam" id="PF13715">
    <property type="entry name" value="CarbopepD_reg_2"/>
    <property type="match status" value="1"/>
</dbReference>
<feature type="chain" id="PRO_5006633469" description="Carboxypeptidase-like regulatory domain-containing protein" evidence="2">
    <location>
        <begin position="22"/>
        <end position="884"/>
    </location>
</feature>
<name>A0A0S7C0Y1_9BACT</name>
<dbReference type="OrthoDB" id="983143at2"/>
<sequence length="884" mass="99441">MWFRVFLILSVTLFSSFASHAQVLSGIITDEAGKPVPWATVFVKELMYGTVANQDGAFELKLDAGDYTCVFQSMGYQAETRQISIGKTASPLHIRLKPMVYNLSGVVVSSSGEDPAYGIMRQVIRMAPQYAGMVKYYKADVYIRGSLEIRSISRMVKWMAREDLKESGIKEGDVYMEESVNEIEFTAPSKVNQRVKSIHSNFPRDDESKSSAAVGYISGNLYKPDAFGNAWSPFAPGAFNHYRFALEGTRVNGKVLVSKIRIIPKGKGPKFLRGHVYIIEDLWCIHSIDVQVEEQLGVDIRLSQTYGEVKPSVWLPVSNRMKLDMDLLGNAGGFLYNTSVRYRELLVNASHIPAAEAPPVSMQLPASPSASQMRRDRLQKKAEKLTASPEPTNSEAYRLARIRQKQEELKARDSLRNNHQYVERYKLSIDSNARVSDTAFWSSIRPIPLARSEVLSVIRNDTLLARGKKDADSTIQPKPAKQRLLSVLLTGGISEIDSVNRISSNGLLYPFGVSFSTVDGLTYGTRFTYNRFKTGKYKAMVDFAPAFGFASRDFMWTTSVGLEGQGNLKNKFRISGGSLHPDFNREGGAMAIENALSTLLFRQNLSRLYQHDFIRVAHSLQPFFGASLSAALTLAESAPLQNQSDFSFFYKDSRSFSPNIPASPLYRMERHRDLIFEMELTYKPMPFYYIKDGVKVPRRGLNRAPEFFAGIRKAIPSGSFTTDFTVLHAGLRQEVATGPGERLKIEAESGKFVTADRLYSGDFTHFSAQPLTVGGKDLFNTFQLINYYEYSTNEAWLRAFANYSSRYLLFTRLPLLRNRLWQEQFSLGFLGVQHQGYHIEGGFGLGNSLYNFGVYTALNDEGKWQWGFRLAIPVFSTREITVGM</sequence>
<dbReference type="SUPFAM" id="SSF49464">
    <property type="entry name" value="Carboxypeptidase regulatory domain-like"/>
    <property type="match status" value="1"/>
</dbReference>
<accession>A0A0S7C0Y1</accession>
<dbReference type="EMBL" id="DF968183">
    <property type="protein sequence ID" value="GAP44226.1"/>
    <property type="molecule type" value="Genomic_DNA"/>
</dbReference>
<dbReference type="AlphaFoldDB" id="A0A0S7C0Y1"/>
<dbReference type="RefSeq" id="WP_062043139.1">
    <property type="nucleotide sequence ID" value="NZ_DF968183.1"/>
</dbReference>
<evidence type="ECO:0008006" key="5">
    <source>
        <dbReference type="Google" id="ProtNLM"/>
    </source>
</evidence>
<evidence type="ECO:0000256" key="2">
    <source>
        <dbReference type="SAM" id="SignalP"/>
    </source>
</evidence>
<evidence type="ECO:0000313" key="3">
    <source>
        <dbReference type="EMBL" id="GAP44226.1"/>
    </source>
</evidence>
<dbReference type="Pfam" id="PF18939">
    <property type="entry name" value="DUF5686"/>
    <property type="match status" value="1"/>
</dbReference>
<dbReference type="InterPro" id="IPR008969">
    <property type="entry name" value="CarboxyPept-like_regulatory"/>
</dbReference>
<proteinExistence type="predicted"/>
<evidence type="ECO:0000256" key="1">
    <source>
        <dbReference type="SAM" id="MobiDB-lite"/>
    </source>
</evidence>
<feature type="compositionally biased region" description="Basic and acidic residues" evidence="1">
    <location>
        <begin position="373"/>
        <end position="384"/>
    </location>
</feature>